<protein>
    <recommendedName>
        <fullName evidence="1">Retrotransposon gag domain-containing protein</fullName>
    </recommendedName>
</protein>
<proteinExistence type="predicted"/>
<accession>A0AAV1TSJ8</accession>
<dbReference type="EMBL" id="CAKLBY020000074">
    <property type="protein sequence ID" value="CAK7924402.1"/>
    <property type="molecule type" value="Genomic_DNA"/>
</dbReference>
<gene>
    <name evidence="2" type="ORF">PM001_LOCUS9552</name>
</gene>
<organism evidence="2 3">
    <name type="scientific">Peronospora matthiolae</name>
    <dbReference type="NCBI Taxonomy" id="2874970"/>
    <lineage>
        <taxon>Eukaryota</taxon>
        <taxon>Sar</taxon>
        <taxon>Stramenopiles</taxon>
        <taxon>Oomycota</taxon>
        <taxon>Peronosporomycetes</taxon>
        <taxon>Peronosporales</taxon>
        <taxon>Peronosporaceae</taxon>
        <taxon>Peronospora</taxon>
    </lineage>
</organism>
<reference evidence="2" key="1">
    <citation type="submission" date="2024-01" db="EMBL/GenBank/DDBJ databases">
        <authorList>
            <person name="Webb A."/>
        </authorList>
    </citation>
    <scope>NUCLEOTIDE SEQUENCE</scope>
    <source>
        <strain evidence="2">Pm1</strain>
    </source>
</reference>
<dbReference type="InterPro" id="IPR005162">
    <property type="entry name" value="Retrotrans_gag_dom"/>
</dbReference>
<sequence>MNMLDVEDDSFHVTREGYSHLSDSEWEVVGRMSVLMGEPAINGMLESLSRDQQHAAINKFLQWELAVERQKIALPQRQDSHQSMGWPTHMRRPGTMKIDISRYKGTGEDSLLRWFVELDDIIRARHIEGDEMQVTFALSNLTGRAQTLALGLKLHDPNIFESLEILKSRLKETFEPLRAEVRARSALLSLKQGKRDVHAYTRNLGYLAGSAENPVDEHTLINVFIYGLVDGPVKTYKFRENFHTLEEAIAYAEQEDFSLRQSQANSFNYRPTRRQEIGCPNQWTSVTSRARTLAL</sequence>
<feature type="domain" description="Retrotransposon gag" evidence="1">
    <location>
        <begin position="136"/>
        <end position="228"/>
    </location>
</feature>
<evidence type="ECO:0000313" key="2">
    <source>
        <dbReference type="EMBL" id="CAK7924402.1"/>
    </source>
</evidence>
<dbReference type="AlphaFoldDB" id="A0AAV1TSJ8"/>
<evidence type="ECO:0000259" key="1">
    <source>
        <dbReference type="Pfam" id="PF03732"/>
    </source>
</evidence>
<evidence type="ECO:0000313" key="3">
    <source>
        <dbReference type="Proteomes" id="UP001162060"/>
    </source>
</evidence>
<dbReference type="Pfam" id="PF03732">
    <property type="entry name" value="Retrotrans_gag"/>
    <property type="match status" value="1"/>
</dbReference>
<dbReference type="Proteomes" id="UP001162060">
    <property type="component" value="Unassembled WGS sequence"/>
</dbReference>
<comment type="caution">
    <text evidence="2">The sequence shown here is derived from an EMBL/GenBank/DDBJ whole genome shotgun (WGS) entry which is preliminary data.</text>
</comment>
<name>A0AAV1TSJ8_9STRA</name>